<feature type="transmembrane region" description="Helical" evidence="1">
    <location>
        <begin position="101"/>
        <end position="120"/>
    </location>
</feature>
<dbReference type="STRING" id="545501.BN997_03795"/>
<dbReference type="RefSeq" id="WP_042534355.1">
    <property type="nucleotide sequence ID" value="NZ_CAXOIH010000007.1"/>
</dbReference>
<keyword evidence="1" id="KW-1133">Transmembrane helix</keyword>
<dbReference type="EMBL" id="CDGG01000001">
    <property type="protein sequence ID" value="CEI83871.1"/>
    <property type="molecule type" value="Genomic_DNA"/>
</dbReference>
<organism evidence="2 3">
    <name type="scientific">Oceanobacillus oncorhynchi</name>
    <dbReference type="NCBI Taxonomy" id="545501"/>
    <lineage>
        <taxon>Bacteria</taxon>
        <taxon>Bacillati</taxon>
        <taxon>Bacillota</taxon>
        <taxon>Bacilli</taxon>
        <taxon>Bacillales</taxon>
        <taxon>Bacillaceae</taxon>
        <taxon>Oceanobacillus</taxon>
    </lineage>
</organism>
<sequence length="127" mass="13985">MVKIQWTSLLYGWIILFVLLFLTSFALGLLLKFVDMTESTLSWATFVIGLVILFTCGIITGLKGKAKGWLLGVLVGLGFTGFVFLVQFLGYQQGFTWTQAMYHGFYLIAAILGGIIGVNFSSPAEEN</sequence>
<keyword evidence="1" id="KW-0812">Transmembrane</keyword>
<evidence type="ECO:0000313" key="3">
    <source>
        <dbReference type="Proteomes" id="UP000040453"/>
    </source>
</evidence>
<dbReference type="Proteomes" id="UP000040453">
    <property type="component" value="Unassembled WGS sequence"/>
</dbReference>
<protein>
    <recommendedName>
        <fullName evidence="4">TIGR04086 family membrane protein</fullName>
    </recommendedName>
</protein>
<evidence type="ECO:0008006" key="4">
    <source>
        <dbReference type="Google" id="ProtNLM"/>
    </source>
</evidence>
<dbReference type="InterPro" id="IPR023804">
    <property type="entry name" value="DUF3792_TM"/>
</dbReference>
<proteinExistence type="predicted"/>
<dbReference type="AlphaFoldDB" id="A0A0A1MYP5"/>
<accession>A0A0A1MYP5</accession>
<dbReference type="NCBIfam" id="TIGR04086">
    <property type="entry name" value="TIGR04086_membr"/>
    <property type="match status" value="1"/>
</dbReference>
<feature type="transmembrane region" description="Helical" evidence="1">
    <location>
        <begin position="69"/>
        <end position="89"/>
    </location>
</feature>
<gene>
    <name evidence="2" type="ORF">BN997_03795</name>
</gene>
<feature type="transmembrane region" description="Helical" evidence="1">
    <location>
        <begin position="9"/>
        <end position="31"/>
    </location>
</feature>
<evidence type="ECO:0000256" key="1">
    <source>
        <dbReference type="SAM" id="Phobius"/>
    </source>
</evidence>
<evidence type="ECO:0000313" key="2">
    <source>
        <dbReference type="EMBL" id="CEI83871.1"/>
    </source>
</evidence>
<name>A0A0A1MYP5_9BACI</name>
<feature type="transmembrane region" description="Helical" evidence="1">
    <location>
        <begin position="43"/>
        <end position="62"/>
    </location>
</feature>
<reference evidence="2 3" key="1">
    <citation type="submission" date="2014-11" db="EMBL/GenBank/DDBJ databases">
        <authorList>
            <person name="Urmite Genomes Urmite Genomes"/>
        </authorList>
    </citation>
    <scope>NUCLEOTIDE SEQUENCE [LARGE SCALE GENOMIC DNA]</scope>
    <source>
        <strain evidence="2 3">Oc5</strain>
    </source>
</reference>
<keyword evidence="1" id="KW-0472">Membrane</keyword>
<dbReference type="Pfam" id="PF12670">
    <property type="entry name" value="DUF3792"/>
    <property type="match status" value="1"/>
</dbReference>
<keyword evidence="3" id="KW-1185">Reference proteome</keyword>